<dbReference type="Gene3D" id="3.90.70.10">
    <property type="entry name" value="Cysteine proteinases"/>
    <property type="match status" value="1"/>
</dbReference>
<organism evidence="3 4">
    <name type="scientific">Hathewaya histolytica</name>
    <name type="common">Clostridium histolyticum</name>
    <dbReference type="NCBI Taxonomy" id="1498"/>
    <lineage>
        <taxon>Bacteria</taxon>
        <taxon>Bacillati</taxon>
        <taxon>Bacillota</taxon>
        <taxon>Clostridia</taxon>
        <taxon>Eubacteriales</taxon>
        <taxon>Clostridiaceae</taxon>
        <taxon>Hathewaya</taxon>
    </lineage>
</organism>
<name>A0A4U9R5C4_HATHI</name>
<keyword evidence="3" id="KW-0378">Hydrolase</keyword>
<evidence type="ECO:0000259" key="2">
    <source>
        <dbReference type="Pfam" id="PF13529"/>
    </source>
</evidence>
<dbReference type="AlphaFoldDB" id="A0A4U9R5C4"/>
<dbReference type="RefSeq" id="WP_138209652.1">
    <property type="nucleotide sequence ID" value="NZ_CBCRUQ010000033.1"/>
</dbReference>
<keyword evidence="1" id="KW-0812">Transmembrane</keyword>
<dbReference type="InterPro" id="IPR039564">
    <property type="entry name" value="Peptidase_C39-like"/>
</dbReference>
<protein>
    <submittedName>
        <fullName evidence="3">Murein hydrolase domain-containing protein</fullName>
    </submittedName>
</protein>
<sequence length="209" mass="23274">MKINRTKVLGVVLISFIALFCLLIKSFYFKEYSMGNDKIPYYSQRDKRWGNKLYGKKGTIRSSGCGPTSLAMVISGITGRKDITPKAVADWSVENGHRAEGNGSYWSLMTEGGKAFGLNVRQVSRKNKNEILNSLKQGKVAIVSLDKGEIASEGHFIVLIGITEDNKILIHDPSSINNSKKAWEPDIIFNESSKNAGENGSPFWIFHKR</sequence>
<gene>
    <name evidence="3" type="ORF">NCTC503_00944</name>
</gene>
<dbReference type="EMBL" id="LR590481">
    <property type="protein sequence ID" value="VTQ86535.1"/>
    <property type="molecule type" value="Genomic_DNA"/>
</dbReference>
<accession>A0A4U9R5C4</accession>
<proteinExistence type="predicted"/>
<keyword evidence="1" id="KW-1133">Transmembrane helix</keyword>
<keyword evidence="4" id="KW-1185">Reference proteome</keyword>
<feature type="domain" description="Peptidase C39-like" evidence="2">
    <location>
        <begin position="38"/>
        <end position="173"/>
    </location>
</feature>
<evidence type="ECO:0000313" key="3">
    <source>
        <dbReference type="EMBL" id="VTQ86535.1"/>
    </source>
</evidence>
<dbReference type="OrthoDB" id="3186156at2"/>
<feature type="transmembrane region" description="Helical" evidence="1">
    <location>
        <begin position="7"/>
        <end position="29"/>
    </location>
</feature>
<dbReference type="KEGG" id="hhw:NCTC503_00944"/>
<reference evidence="3 4" key="1">
    <citation type="submission" date="2019-05" db="EMBL/GenBank/DDBJ databases">
        <authorList>
            <consortium name="Pathogen Informatics"/>
        </authorList>
    </citation>
    <scope>NUCLEOTIDE SEQUENCE [LARGE SCALE GENOMIC DNA]</scope>
    <source>
        <strain evidence="3 4">NCTC503</strain>
    </source>
</reference>
<dbReference type="Pfam" id="PF13529">
    <property type="entry name" value="Peptidase_C39_2"/>
    <property type="match status" value="1"/>
</dbReference>
<dbReference type="Proteomes" id="UP000308489">
    <property type="component" value="Chromosome 1"/>
</dbReference>
<keyword evidence="1" id="KW-0472">Membrane</keyword>
<dbReference type="GO" id="GO:0016787">
    <property type="term" value="F:hydrolase activity"/>
    <property type="evidence" value="ECO:0007669"/>
    <property type="project" value="UniProtKB-KW"/>
</dbReference>
<evidence type="ECO:0000256" key="1">
    <source>
        <dbReference type="SAM" id="Phobius"/>
    </source>
</evidence>
<evidence type="ECO:0000313" key="4">
    <source>
        <dbReference type="Proteomes" id="UP000308489"/>
    </source>
</evidence>